<dbReference type="RefSeq" id="WP_284218206.1">
    <property type="nucleotide sequence ID" value="NZ_BSOT01000006.1"/>
</dbReference>
<evidence type="ECO:0000256" key="1">
    <source>
        <dbReference type="ARBA" id="ARBA00022679"/>
    </source>
</evidence>
<dbReference type="Proteomes" id="UP001156601">
    <property type="component" value="Unassembled WGS sequence"/>
</dbReference>
<proteinExistence type="predicted"/>
<keyword evidence="1" id="KW-0808">Transferase</keyword>
<evidence type="ECO:0000313" key="5">
    <source>
        <dbReference type="Proteomes" id="UP001156601"/>
    </source>
</evidence>
<dbReference type="Pfam" id="PF00583">
    <property type="entry name" value="Acetyltransf_1"/>
    <property type="match status" value="1"/>
</dbReference>
<gene>
    <name evidence="4" type="ORF">GCM10007852_27830</name>
</gene>
<evidence type="ECO:0000256" key="2">
    <source>
        <dbReference type="ARBA" id="ARBA00023315"/>
    </source>
</evidence>
<protein>
    <submittedName>
        <fullName evidence="4">N-acetyltransferase</fullName>
    </submittedName>
</protein>
<dbReference type="PANTHER" id="PTHR43877:SF2">
    <property type="entry name" value="AMINOALKYLPHOSPHONATE N-ACETYLTRANSFERASE-RELATED"/>
    <property type="match status" value="1"/>
</dbReference>
<dbReference type="InterPro" id="IPR000182">
    <property type="entry name" value="GNAT_dom"/>
</dbReference>
<comment type="caution">
    <text evidence="4">The sequence shown here is derived from an EMBL/GenBank/DDBJ whole genome shotgun (WGS) entry which is preliminary data.</text>
</comment>
<evidence type="ECO:0000313" key="4">
    <source>
        <dbReference type="EMBL" id="GLR71875.1"/>
    </source>
</evidence>
<dbReference type="CDD" id="cd04301">
    <property type="entry name" value="NAT_SF"/>
    <property type="match status" value="1"/>
</dbReference>
<keyword evidence="2" id="KW-0012">Acyltransferase</keyword>
<feature type="domain" description="N-acetyltransferase" evidence="3">
    <location>
        <begin position="1"/>
        <end position="150"/>
    </location>
</feature>
<reference evidence="4" key="2">
    <citation type="submission" date="2023-01" db="EMBL/GenBank/DDBJ databases">
        <title>Draft genome sequence of Agaribacter marinus strain NBRC 110023.</title>
        <authorList>
            <person name="Sun Q."/>
            <person name="Mori K."/>
        </authorList>
    </citation>
    <scope>NUCLEOTIDE SEQUENCE</scope>
    <source>
        <strain evidence="4">NBRC 110023</strain>
    </source>
</reference>
<name>A0AA37T5H0_9ALTE</name>
<reference evidence="4" key="1">
    <citation type="journal article" date="2014" name="Int. J. Syst. Evol. Microbiol.">
        <title>Complete genome sequence of Corynebacterium casei LMG S-19264T (=DSM 44701T), isolated from a smear-ripened cheese.</title>
        <authorList>
            <consortium name="US DOE Joint Genome Institute (JGI-PGF)"/>
            <person name="Walter F."/>
            <person name="Albersmeier A."/>
            <person name="Kalinowski J."/>
            <person name="Ruckert C."/>
        </authorList>
    </citation>
    <scope>NUCLEOTIDE SEQUENCE</scope>
    <source>
        <strain evidence="4">NBRC 110023</strain>
    </source>
</reference>
<evidence type="ECO:0000259" key="3">
    <source>
        <dbReference type="PROSITE" id="PS51186"/>
    </source>
</evidence>
<dbReference type="InterPro" id="IPR016181">
    <property type="entry name" value="Acyl_CoA_acyltransferase"/>
</dbReference>
<keyword evidence="5" id="KW-1185">Reference proteome</keyword>
<dbReference type="SUPFAM" id="SSF55729">
    <property type="entry name" value="Acyl-CoA N-acyltransferases (Nat)"/>
    <property type="match status" value="1"/>
</dbReference>
<dbReference type="Gene3D" id="3.40.630.30">
    <property type="match status" value="1"/>
</dbReference>
<dbReference type="AlphaFoldDB" id="A0AA37T5H0"/>
<sequence length="150" mass="16607">MELVQATIDDLDVTAGLFDAYRQFYGQSSNIEATKVFIAERLSTGDSMIILAVDDDNDALGFTQLYPSFSSVAMQRIWILNDLYVSKHARKSGVGSALLEAAKLYAEQTGACRLVLSTAIDNKVARSLYETKGYKRVVEFDNYSLDIVSI</sequence>
<dbReference type="EMBL" id="BSOT01000006">
    <property type="protein sequence ID" value="GLR71875.1"/>
    <property type="molecule type" value="Genomic_DNA"/>
</dbReference>
<accession>A0AA37T5H0</accession>
<organism evidence="4 5">
    <name type="scientific">Agaribacter marinus</name>
    <dbReference type="NCBI Taxonomy" id="1431249"/>
    <lineage>
        <taxon>Bacteria</taxon>
        <taxon>Pseudomonadati</taxon>
        <taxon>Pseudomonadota</taxon>
        <taxon>Gammaproteobacteria</taxon>
        <taxon>Alteromonadales</taxon>
        <taxon>Alteromonadaceae</taxon>
        <taxon>Agaribacter</taxon>
    </lineage>
</organism>
<dbReference type="PROSITE" id="PS51186">
    <property type="entry name" value="GNAT"/>
    <property type="match status" value="1"/>
</dbReference>
<dbReference type="PANTHER" id="PTHR43877">
    <property type="entry name" value="AMINOALKYLPHOSPHONATE N-ACETYLTRANSFERASE-RELATED-RELATED"/>
    <property type="match status" value="1"/>
</dbReference>
<dbReference type="InterPro" id="IPR050832">
    <property type="entry name" value="Bact_Acetyltransf"/>
</dbReference>
<dbReference type="GO" id="GO:0016747">
    <property type="term" value="F:acyltransferase activity, transferring groups other than amino-acyl groups"/>
    <property type="evidence" value="ECO:0007669"/>
    <property type="project" value="InterPro"/>
</dbReference>